<keyword evidence="4 6" id="KW-0472">Membrane</keyword>
<evidence type="ECO:0008006" key="9">
    <source>
        <dbReference type="Google" id="ProtNLM"/>
    </source>
</evidence>
<dbReference type="InterPro" id="IPR050598">
    <property type="entry name" value="AminoAcid_Transporter"/>
</dbReference>
<feature type="compositionally biased region" description="Polar residues" evidence="5">
    <location>
        <begin position="1"/>
        <end position="14"/>
    </location>
</feature>
<keyword evidence="2 6" id="KW-0812">Transmembrane</keyword>
<dbReference type="GO" id="GO:0016020">
    <property type="term" value="C:membrane"/>
    <property type="evidence" value="ECO:0007669"/>
    <property type="project" value="UniProtKB-SubCell"/>
</dbReference>
<feature type="transmembrane region" description="Helical" evidence="6">
    <location>
        <begin position="371"/>
        <end position="391"/>
    </location>
</feature>
<comment type="subcellular location">
    <subcellularLocation>
        <location evidence="1">Membrane</location>
        <topology evidence="1">Multi-pass membrane protein</topology>
    </subcellularLocation>
</comment>
<dbReference type="OrthoDB" id="5982228at2759"/>
<dbReference type="AlphaFoldDB" id="A0A1F5LTU6"/>
<dbReference type="PIRSF" id="PIRSF006060">
    <property type="entry name" value="AA_transporter"/>
    <property type="match status" value="1"/>
</dbReference>
<keyword evidence="8" id="KW-1185">Reference proteome</keyword>
<evidence type="ECO:0000256" key="3">
    <source>
        <dbReference type="ARBA" id="ARBA00022989"/>
    </source>
</evidence>
<feature type="region of interest" description="Disordered" evidence="5">
    <location>
        <begin position="1"/>
        <end position="25"/>
    </location>
</feature>
<keyword evidence="3 6" id="KW-1133">Transmembrane helix</keyword>
<sequence>MAKNQEPCSSTQPFITDVSDEDGPKSSPLINESNILQGRQIGVFGAISLIVNKIVGAGLSGSPGMSLILWVIAGAISTCGAMVMLEFGTIIPRSGGMKVYLERSFSPKLLITCIYLFYCVFLQVSSGNAITCASYLLKAAGVESTTWKLRGLAVAAVSFAVLSEVKNPQRTLRIALPTAMGSITVLYVLANIAYFAGVSREEFRDSDLTIAASLFNNVFGESAGAKALPAMVAISAIGHLLGVAFTVPRVIQELAKDGIMPFPDIIMQNRPFRTPVWCLLIHLAMTTLFICAPPAGDAFEFVVSLNSYPTVLLLTAVTIGLIKLRVSKEEDSQSAFTVPWAVIAFYLAGNIFLLVMPFVPPPNGKGNTSLPYWLSPVVALAILALGIIYYVGRFVLLPWIFGYQLGFVTVDLSDGSQVSRYQIMRTWVACPVMN</sequence>
<protein>
    <recommendedName>
        <fullName evidence="9">Amino acid permease/ SLC12A domain-containing protein</fullName>
    </recommendedName>
</protein>
<evidence type="ECO:0000256" key="1">
    <source>
        <dbReference type="ARBA" id="ARBA00004141"/>
    </source>
</evidence>
<feature type="transmembrane region" description="Helical" evidence="6">
    <location>
        <begin position="41"/>
        <end position="61"/>
    </location>
</feature>
<name>A0A1F5LTU6_PENAI</name>
<dbReference type="RefSeq" id="XP_022491719.1">
    <property type="nucleotide sequence ID" value="XM_022628126.1"/>
</dbReference>
<proteinExistence type="predicted"/>
<accession>A0A1F5LTU6</accession>
<reference evidence="7 8" key="1">
    <citation type="journal article" date="2016" name="Sci. Rep.">
        <title>Penicillium arizonense, a new, genome sequenced fungal species, reveals a high chemical diversity in secreted metabolites.</title>
        <authorList>
            <person name="Grijseels S."/>
            <person name="Nielsen J.C."/>
            <person name="Randelovic M."/>
            <person name="Nielsen J."/>
            <person name="Nielsen K.F."/>
            <person name="Workman M."/>
            <person name="Frisvad J.C."/>
        </authorList>
    </citation>
    <scope>NUCLEOTIDE SEQUENCE [LARGE SCALE GENOMIC DNA]</scope>
    <source>
        <strain evidence="7 8">CBS 141311</strain>
    </source>
</reference>
<evidence type="ECO:0000313" key="7">
    <source>
        <dbReference type="EMBL" id="OGE56291.1"/>
    </source>
</evidence>
<feature type="transmembrane region" description="Helical" evidence="6">
    <location>
        <begin position="109"/>
        <end position="137"/>
    </location>
</feature>
<dbReference type="Gene3D" id="1.20.1740.10">
    <property type="entry name" value="Amino acid/polyamine transporter I"/>
    <property type="match status" value="2"/>
</dbReference>
<dbReference type="Proteomes" id="UP000177622">
    <property type="component" value="Unassembled WGS sequence"/>
</dbReference>
<dbReference type="PANTHER" id="PTHR11785:SF382">
    <property type="entry name" value="LOW-AFFINITY METHIONINE PERMEASE"/>
    <property type="match status" value="1"/>
</dbReference>
<dbReference type="EMBL" id="LXJU01000003">
    <property type="protein sequence ID" value="OGE56291.1"/>
    <property type="molecule type" value="Genomic_DNA"/>
</dbReference>
<feature type="transmembrane region" description="Helical" evidence="6">
    <location>
        <begin position="149"/>
        <end position="165"/>
    </location>
</feature>
<dbReference type="GO" id="GO:0015179">
    <property type="term" value="F:L-amino acid transmembrane transporter activity"/>
    <property type="evidence" value="ECO:0007669"/>
    <property type="project" value="TreeGrafter"/>
</dbReference>
<evidence type="ECO:0000313" key="8">
    <source>
        <dbReference type="Proteomes" id="UP000177622"/>
    </source>
</evidence>
<evidence type="ECO:0000256" key="6">
    <source>
        <dbReference type="SAM" id="Phobius"/>
    </source>
</evidence>
<evidence type="ECO:0000256" key="2">
    <source>
        <dbReference type="ARBA" id="ARBA00022692"/>
    </source>
</evidence>
<dbReference type="GeneID" id="34572860"/>
<evidence type="ECO:0000256" key="4">
    <source>
        <dbReference type="ARBA" id="ARBA00023136"/>
    </source>
</evidence>
<evidence type="ECO:0000256" key="5">
    <source>
        <dbReference type="SAM" id="MobiDB-lite"/>
    </source>
</evidence>
<dbReference type="Pfam" id="PF13520">
    <property type="entry name" value="AA_permease_2"/>
    <property type="match status" value="1"/>
</dbReference>
<organism evidence="7 8">
    <name type="scientific">Penicillium arizonense</name>
    <dbReference type="NCBI Taxonomy" id="1835702"/>
    <lineage>
        <taxon>Eukaryota</taxon>
        <taxon>Fungi</taxon>
        <taxon>Dikarya</taxon>
        <taxon>Ascomycota</taxon>
        <taxon>Pezizomycotina</taxon>
        <taxon>Eurotiomycetes</taxon>
        <taxon>Eurotiomycetidae</taxon>
        <taxon>Eurotiales</taxon>
        <taxon>Aspergillaceae</taxon>
        <taxon>Penicillium</taxon>
    </lineage>
</organism>
<dbReference type="STRING" id="1835702.A0A1F5LTU6"/>
<dbReference type="InterPro" id="IPR002293">
    <property type="entry name" value="AA/rel_permease1"/>
</dbReference>
<feature type="transmembrane region" description="Helical" evidence="6">
    <location>
        <begin position="67"/>
        <end position="88"/>
    </location>
</feature>
<gene>
    <name evidence="7" type="ORF">PENARI_c003G01801</name>
</gene>
<comment type="caution">
    <text evidence="7">The sequence shown here is derived from an EMBL/GenBank/DDBJ whole genome shotgun (WGS) entry which is preliminary data.</text>
</comment>
<feature type="transmembrane region" description="Helical" evidence="6">
    <location>
        <begin position="276"/>
        <end position="295"/>
    </location>
</feature>
<feature type="transmembrane region" description="Helical" evidence="6">
    <location>
        <begin position="338"/>
        <end position="359"/>
    </location>
</feature>
<feature type="transmembrane region" description="Helical" evidence="6">
    <location>
        <begin position="174"/>
        <end position="196"/>
    </location>
</feature>
<feature type="transmembrane region" description="Helical" evidence="6">
    <location>
        <begin position="307"/>
        <end position="326"/>
    </location>
</feature>
<feature type="transmembrane region" description="Helical" evidence="6">
    <location>
        <begin position="227"/>
        <end position="247"/>
    </location>
</feature>
<dbReference type="PANTHER" id="PTHR11785">
    <property type="entry name" value="AMINO ACID TRANSPORTER"/>
    <property type="match status" value="1"/>
</dbReference>